<dbReference type="InterPro" id="IPR036390">
    <property type="entry name" value="WH_DNA-bd_sf"/>
</dbReference>
<keyword evidence="1" id="KW-0805">Transcription regulation</keyword>
<dbReference type="OrthoDB" id="10068216at2759"/>
<sequence length="280" mass="31364">MERAHDSVMAVQQRSEGGTVLRIAGDRRDAVRHGNAIRVPGDRRDPMIARRQFLHGTFMLPGHLEVIDRGNVYARDCPARKLLDRIGDKWSVLILLLLGDGELRFSVLKRRIDGISQKMLSQTLRSLERDGLVLRRVEQSVPISVSYAITPLARGLLTAMQGMIDWAETAMPMIFARGFVAAVARGDDFGERIGTRAGIVTHRTLLFGSAQFRGRRRGDDRRLQRTLLDAERRIARGGRDAQAVHARAGAGRDQTADDDILLQAHQRVLLALDRRLATPW</sequence>
<dbReference type="GO" id="GO:0003677">
    <property type="term" value="F:DNA binding"/>
    <property type="evidence" value="ECO:0007669"/>
    <property type="project" value="UniProtKB-KW"/>
</dbReference>
<evidence type="ECO:0000313" key="5">
    <source>
        <dbReference type="EMBL" id="PAV67319.1"/>
    </source>
</evidence>
<dbReference type="InterPro" id="IPR011991">
    <property type="entry name" value="ArsR-like_HTH"/>
</dbReference>
<dbReference type="PROSITE" id="PS51118">
    <property type="entry name" value="HTH_HXLR"/>
    <property type="match status" value="1"/>
</dbReference>
<name>A0A2A2K0K1_9BILA</name>
<dbReference type="InterPro" id="IPR002577">
    <property type="entry name" value="HTH_HxlR"/>
</dbReference>
<accession>A0A2A2K0K1</accession>
<proteinExistence type="predicted"/>
<dbReference type="InterPro" id="IPR036388">
    <property type="entry name" value="WH-like_DNA-bd_sf"/>
</dbReference>
<dbReference type="Gene3D" id="1.10.10.10">
    <property type="entry name" value="Winged helix-like DNA-binding domain superfamily/Winged helix DNA-binding domain"/>
    <property type="match status" value="1"/>
</dbReference>
<protein>
    <recommendedName>
        <fullName evidence="4">HTH hxlR-type domain-containing protein</fullName>
    </recommendedName>
</protein>
<evidence type="ECO:0000256" key="1">
    <source>
        <dbReference type="ARBA" id="ARBA00023015"/>
    </source>
</evidence>
<evidence type="ECO:0000256" key="3">
    <source>
        <dbReference type="ARBA" id="ARBA00023163"/>
    </source>
</evidence>
<dbReference type="SUPFAM" id="SSF46785">
    <property type="entry name" value="Winged helix' DNA-binding domain"/>
    <property type="match status" value="1"/>
</dbReference>
<keyword evidence="3" id="KW-0804">Transcription</keyword>
<dbReference type="PANTHER" id="PTHR33204">
    <property type="entry name" value="TRANSCRIPTIONAL REGULATOR, MARR FAMILY"/>
    <property type="match status" value="1"/>
</dbReference>
<dbReference type="PANTHER" id="PTHR33204:SF37">
    <property type="entry name" value="HTH-TYPE TRANSCRIPTIONAL REGULATOR YODB"/>
    <property type="match status" value="1"/>
</dbReference>
<organism evidence="5 6">
    <name type="scientific">Diploscapter pachys</name>
    <dbReference type="NCBI Taxonomy" id="2018661"/>
    <lineage>
        <taxon>Eukaryota</taxon>
        <taxon>Metazoa</taxon>
        <taxon>Ecdysozoa</taxon>
        <taxon>Nematoda</taxon>
        <taxon>Chromadorea</taxon>
        <taxon>Rhabditida</taxon>
        <taxon>Rhabditina</taxon>
        <taxon>Rhabditomorpha</taxon>
        <taxon>Rhabditoidea</taxon>
        <taxon>Rhabditidae</taxon>
        <taxon>Diploscapter</taxon>
    </lineage>
</organism>
<dbReference type="EMBL" id="LIAE01009953">
    <property type="protein sequence ID" value="PAV67319.1"/>
    <property type="molecule type" value="Genomic_DNA"/>
</dbReference>
<reference evidence="5 6" key="1">
    <citation type="journal article" date="2017" name="Curr. Biol.">
        <title>Genome architecture and evolution of a unichromosomal asexual nematode.</title>
        <authorList>
            <person name="Fradin H."/>
            <person name="Zegar C."/>
            <person name="Gutwein M."/>
            <person name="Lucas J."/>
            <person name="Kovtun M."/>
            <person name="Corcoran D."/>
            <person name="Baugh L.R."/>
            <person name="Kiontke K."/>
            <person name="Gunsalus K."/>
            <person name="Fitch D.H."/>
            <person name="Piano F."/>
        </authorList>
    </citation>
    <scope>NUCLEOTIDE SEQUENCE [LARGE SCALE GENOMIC DNA]</scope>
    <source>
        <strain evidence="5">PF1309</strain>
    </source>
</reference>
<feature type="domain" description="HTH hxlR-type" evidence="4">
    <location>
        <begin position="77"/>
        <end position="175"/>
    </location>
</feature>
<keyword evidence="6" id="KW-1185">Reference proteome</keyword>
<evidence type="ECO:0000259" key="4">
    <source>
        <dbReference type="PROSITE" id="PS51118"/>
    </source>
</evidence>
<comment type="caution">
    <text evidence="5">The sequence shown here is derived from an EMBL/GenBank/DDBJ whole genome shotgun (WGS) entry which is preliminary data.</text>
</comment>
<keyword evidence="2" id="KW-0238">DNA-binding</keyword>
<evidence type="ECO:0000313" key="6">
    <source>
        <dbReference type="Proteomes" id="UP000218231"/>
    </source>
</evidence>
<dbReference type="AlphaFoldDB" id="A0A2A2K0K1"/>
<evidence type="ECO:0000256" key="2">
    <source>
        <dbReference type="ARBA" id="ARBA00023125"/>
    </source>
</evidence>
<dbReference type="Proteomes" id="UP000218231">
    <property type="component" value="Unassembled WGS sequence"/>
</dbReference>
<dbReference type="Pfam" id="PF01638">
    <property type="entry name" value="HxlR"/>
    <property type="match status" value="1"/>
</dbReference>
<dbReference type="CDD" id="cd00090">
    <property type="entry name" value="HTH_ARSR"/>
    <property type="match status" value="1"/>
</dbReference>
<gene>
    <name evidence="5" type="ORF">WR25_20364</name>
</gene>